<sequence>MQREGHQLEGMAQETGCLFDQATLQMLKHDKLPVFCAFKHSPFGKILLKIKLVPTYLKKGKAT</sequence>
<reference evidence="1" key="1">
    <citation type="submission" date="2021-07" db="EMBL/GenBank/DDBJ databases">
        <title>Draft genome sequence of carbapenem-resistant Aeromonas spp. in Japan.</title>
        <authorList>
            <person name="Maehana S."/>
            <person name="Suzuki M."/>
            <person name="Kitasato H."/>
        </authorList>
    </citation>
    <scope>NUCLEOTIDE SEQUENCE</scope>
    <source>
        <strain evidence="1">KAM351</strain>
    </source>
</reference>
<name>A0AA37CVW0_AERCA</name>
<comment type="caution">
    <text evidence="1">The sequence shown here is derived from an EMBL/GenBank/DDBJ whole genome shotgun (WGS) entry which is preliminary data.</text>
</comment>
<dbReference type="AlphaFoldDB" id="A0AA37CVW0"/>
<proteinExistence type="predicted"/>
<dbReference type="EMBL" id="BPNN01000015">
    <property type="protein sequence ID" value="GJA62788.1"/>
    <property type="molecule type" value="Genomic_DNA"/>
</dbReference>
<evidence type="ECO:0000313" key="1">
    <source>
        <dbReference type="EMBL" id="GJA62788.1"/>
    </source>
</evidence>
<gene>
    <name evidence="1" type="ORF">KAM351_13990</name>
</gene>
<protein>
    <submittedName>
        <fullName evidence="1">Uncharacterized protein</fullName>
    </submittedName>
</protein>
<organism evidence="1 2">
    <name type="scientific">Aeromonas caviae</name>
    <name type="common">Aeromonas punctata</name>
    <dbReference type="NCBI Taxonomy" id="648"/>
    <lineage>
        <taxon>Bacteria</taxon>
        <taxon>Pseudomonadati</taxon>
        <taxon>Pseudomonadota</taxon>
        <taxon>Gammaproteobacteria</taxon>
        <taxon>Aeromonadales</taxon>
        <taxon>Aeromonadaceae</taxon>
        <taxon>Aeromonas</taxon>
    </lineage>
</organism>
<evidence type="ECO:0000313" key="2">
    <source>
        <dbReference type="Proteomes" id="UP000886934"/>
    </source>
</evidence>
<dbReference type="Proteomes" id="UP000886934">
    <property type="component" value="Unassembled WGS sequence"/>
</dbReference>
<accession>A0AA37CVW0</accession>